<dbReference type="AlphaFoldDB" id="A0A8J7QDN1"/>
<accession>A0A8J7QDN1</accession>
<dbReference type="SUPFAM" id="SSF52091">
    <property type="entry name" value="SpoIIaa-like"/>
    <property type="match status" value="1"/>
</dbReference>
<evidence type="ECO:0000259" key="1">
    <source>
        <dbReference type="PROSITE" id="PS50801"/>
    </source>
</evidence>
<protein>
    <submittedName>
        <fullName evidence="2">STAS domain-containing protein</fullName>
    </submittedName>
</protein>
<dbReference type="Pfam" id="PF01740">
    <property type="entry name" value="STAS"/>
    <property type="match status" value="1"/>
</dbReference>
<reference evidence="2" key="1">
    <citation type="submission" date="2021-03" db="EMBL/GenBank/DDBJ databases">
        <authorList>
            <person name="Wang G."/>
        </authorList>
    </citation>
    <scope>NUCLEOTIDE SEQUENCE</scope>
    <source>
        <strain evidence="2">KCTC 12899</strain>
    </source>
</reference>
<comment type="caution">
    <text evidence="2">The sequence shown here is derived from an EMBL/GenBank/DDBJ whole genome shotgun (WGS) entry which is preliminary data.</text>
</comment>
<gene>
    <name evidence="2" type="ORF">J3U88_04395</name>
</gene>
<dbReference type="InterPro" id="IPR036513">
    <property type="entry name" value="STAS_dom_sf"/>
</dbReference>
<dbReference type="Gene3D" id="3.30.750.24">
    <property type="entry name" value="STAS domain"/>
    <property type="match status" value="1"/>
</dbReference>
<dbReference type="CDD" id="cd07043">
    <property type="entry name" value="STAS_anti-anti-sigma_factors"/>
    <property type="match status" value="1"/>
</dbReference>
<dbReference type="PANTHER" id="PTHR33495">
    <property type="entry name" value="ANTI-SIGMA FACTOR ANTAGONIST TM_1081-RELATED-RELATED"/>
    <property type="match status" value="1"/>
</dbReference>
<sequence>MFEEIREGEGLTVKIQSDLVASGSKELKARLVQLVEGGEKLLTLDFHEVKVIDSAGIGVLISTQNSLKQGGQKLKLIGVREPIFKMLKIMRLDKHFEISGVA</sequence>
<dbReference type="EMBL" id="JAFREP010000003">
    <property type="protein sequence ID" value="MBO1317690.1"/>
    <property type="molecule type" value="Genomic_DNA"/>
</dbReference>
<evidence type="ECO:0000313" key="2">
    <source>
        <dbReference type="EMBL" id="MBO1317690.1"/>
    </source>
</evidence>
<dbReference type="PROSITE" id="PS50801">
    <property type="entry name" value="STAS"/>
    <property type="match status" value="1"/>
</dbReference>
<feature type="domain" description="STAS" evidence="1">
    <location>
        <begin position="11"/>
        <end position="102"/>
    </location>
</feature>
<dbReference type="GO" id="GO:0043856">
    <property type="term" value="F:anti-sigma factor antagonist activity"/>
    <property type="evidence" value="ECO:0007669"/>
    <property type="project" value="TreeGrafter"/>
</dbReference>
<proteinExistence type="predicted"/>
<keyword evidence="3" id="KW-1185">Reference proteome</keyword>
<dbReference type="InterPro" id="IPR002645">
    <property type="entry name" value="STAS_dom"/>
</dbReference>
<evidence type="ECO:0000313" key="3">
    <source>
        <dbReference type="Proteomes" id="UP000664417"/>
    </source>
</evidence>
<dbReference type="Proteomes" id="UP000664417">
    <property type="component" value="Unassembled WGS sequence"/>
</dbReference>
<name>A0A8J7QDN1_9BACT</name>
<dbReference type="RefSeq" id="WP_207857079.1">
    <property type="nucleotide sequence ID" value="NZ_JAFREP010000003.1"/>
</dbReference>
<organism evidence="2 3">
    <name type="scientific">Acanthopleuribacter pedis</name>
    <dbReference type="NCBI Taxonomy" id="442870"/>
    <lineage>
        <taxon>Bacteria</taxon>
        <taxon>Pseudomonadati</taxon>
        <taxon>Acidobacteriota</taxon>
        <taxon>Holophagae</taxon>
        <taxon>Acanthopleuribacterales</taxon>
        <taxon>Acanthopleuribacteraceae</taxon>
        <taxon>Acanthopleuribacter</taxon>
    </lineage>
</organism>